<accession>A0A538U734</accession>
<dbReference type="InterPro" id="IPR050116">
    <property type="entry name" value="DNA_polymerase-Y"/>
</dbReference>
<gene>
    <name evidence="3" type="ORF">E6K80_04770</name>
</gene>
<name>A0A538U734_UNCEI</name>
<proteinExistence type="inferred from homology"/>
<dbReference type="PANTHER" id="PTHR11076">
    <property type="entry name" value="DNA REPAIR POLYMERASE UMUC / TRANSFERASE FAMILY MEMBER"/>
    <property type="match status" value="1"/>
</dbReference>
<comment type="caution">
    <text evidence="3">The sequence shown here is derived from an EMBL/GenBank/DDBJ whole genome shotgun (WGS) entry which is preliminary data.</text>
</comment>
<dbReference type="GO" id="GO:0005829">
    <property type="term" value="C:cytosol"/>
    <property type="evidence" value="ECO:0007669"/>
    <property type="project" value="TreeGrafter"/>
</dbReference>
<dbReference type="GO" id="GO:0003887">
    <property type="term" value="F:DNA-directed DNA polymerase activity"/>
    <property type="evidence" value="ECO:0007669"/>
    <property type="project" value="InterPro"/>
</dbReference>
<evidence type="ECO:0000313" key="4">
    <source>
        <dbReference type="Proteomes" id="UP000319836"/>
    </source>
</evidence>
<dbReference type="InterPro" id="IPR043502">
    <property type="entry name" value="DNA/RNA_pol_sf"/>
</dbReference>
<reference evidence="3 4" key="1">
    <citation type="journal article" date="2019" name="Nat. Microbiol.">
        <title>Mediterranean grassland soil C-N compound turnover is dependent on rainfall and depth, and is mediated by genomically divergent microorganisms.</title>
        <authorList>
            <person name="Diamond S."/>
            <person name="Andeer P.F."/>
            <person name="Li Z."/>
            <person name="Crits-Christoph A."/>
            <person name="Burstein D."/>
            <person name="Anantharaman K."/>
            <person name="Lane K.R."/>
            <person name="Thomas B.C."/>
            <person name="Pan C."/>
            <person name="Northen T.R."/>
            <person name="Banfield J.F."/>
        </authorList>
    </citation>
    <scope>NUCLEOTIDE SEQUENCE [LARGE SCALE GENOMIC DNA]</scope>
    <source>
        <strain evidence="3">WS_10</strain>
    </source>
</reference>
<organism evidence="3 4">
    <name type="scientific">Eiseniibacteriota bacterium</name>
    <dbReference type="NCBI Taxonomy" id="2212470"/>
    <lineage>
        <taxon>Bacteria</taxon>
        <taxon>Candidatus Eiseniibacteriota</taxon>
    </lineage>
</organism>
<dbReference type="InterPro" id="IPR043128">
    <property type="entry name" value="Rev_trsase/Diguanyl_cyclase"/>
</dbReference>
<feature type="non-terminal residue" evidence="3">
    <location>
        <position position="215"/>
    </location>
</feature>
<dbReference type="PANTHER" id="PTHR11076:SF33">
    <property type="entry name" value="DNA POLYMERASE KAPPA"/>
    <property type="match status" value="1"/>
</dbReference>
<evidence type="ECO:0000256" key="1">
    <source>
        <dbReference type="ARBA" id="ARBA00010945"/>
    </source>
</evidence>
<dbReference type="InterPro" id="IPR022880">
    <property type="entry name" value="DNApol_IV"/>
</dbReference>
<dbReference type="CDD" id="cd03586">
    <property type="entry name" value="PolY_Pol_IV_kappa"/>
    <property type="match status" value="1"/>
</dbReference>
<evidence type="ECO:0000313" key="3">
    <source>
        <dbReference type="EMBL" id="TMQ71714.1"/>
    </source>
</evidence>
<dbReference type="InterPro" id="IPR001126">
    <property type="entry name" value="UmuC"/>
</dbReference>
<dbReference type="GO" id="GO:0009432">
    <property type="term" value="P:SOS response"/>
    <property type="evidence" value="ECO:0007669"/>
    <property type="project" value="TreeGrafter"/>
</dbReference>
<dbReference type="EMBL" id="VBPA01000106">
    <property type="protein sequence ID" value="TMQ71714.1"/>
    <property type="molecule type" value="Genomic_DNA"/>
</dbReference>
<dbReference type="Gene3D" id="3.30.70.270">
    <property type="match status" value="1"/>
</dbReference>
<evidence type="ECO:0000259" key="2">
    <source>
        <dbReference type="PROSITE" id="PS50173"/>
    </source>
</evidence>
<dbReference type="SUPFAM" id="SSF56672">
    <property type="entry name" value="DNA/RNA polymerases"/>
    <property type="match status" value="1"/>
</dbReference>
<dbReference type="PROSITE" id="PS50173">
    <property type="entry name" value="UMUC"/>
    <property type="match status" value="1"/>
</dbReference>
<dbReference type="GO" id="GO:0042276">
    <property type="term" value="P:error-prone translesion synthesis"/>
    <property type="evidence" value="ECO:0007669"/>
    <property type="project" value="TreeGrafter"/>
</dbReference>
<dbReference type="Gene3D" id="3.40.1170.60">
    <property type="match status" value="1"/>
</dbReference>
<sequence>MEAVILPLRDCTFVHYDPSQGTKERTMILLVDMDAFFASVEQLHHPALRGRPVIVCGDPERRGVVTAASYEARPFGVRAGMPLQEARRLCPGAHYVEGNPEKYVALSLRLLDLYLEFTPDVEPFSVDEAFLAVGAPGRTLEVAGEIAREVQSEVERRFGLGATIGVGPNKLIAKMASGVRKPRGLTVMDAEAFRHWFWPRDARELWGVGEKLAER</sequence>
<dbReference type="AlphaFoldDB" id="A0A538U734"/>
<feature type="domain" description="UmuC" evidence="2">
    <location>
        <begin position="28"/>
        <end position="209"/>
    </location>
</feature>
<protein>
    <submittedName>
        <fullName evidence="3">DNA polymerase IV</fullName>
    </submittedName>
</protein>
<dbReference type="Pfam" id="PF00817">
    <property type="entry name" value="IMS"/>
    <property type="match status" value="1"/>
</dbReference>
<dbReference type="Proteomes" id="UP000319836">
    <property type="component" value="Unassembled WGS sequence"/>
</dbReference>
<comment type="similarity">
    <text evidence="1">Belongs to the DNA polymerase type-Y family.</text>
</comment>
<dbReference type="GO" id="GO:0006281">
    <property type="term" value="P:DNA repair"/>
    <property type="evidence" value="ECO:0007669"/>
    <property type="project" value="InterPro"/>
</dbReference>